<dbReference type="Proteomes" id="UP000462055">
    <property type="component" value="Unassembled WGS sequence"/>
</dbReference>
<dbReference type="Pfam" id="PF00378">
    <property type="entry name" value="ECH_1"/>
    <property type="match status" value="1"/>
</dbReference>
<comment type="caution">
    <text evidence="3">The sequence shown here is derived from an EMBL/GenBank/DDBJ whole genome shotgun (WGS) entry which is preliminary data.</text>
</comment>
<dbReference type="AlphaFoldDB" id="A0A6I4M4F0"/>
<dbReference type="PROSITE" id="PS00166">
    <property type="entry name" value="ENOYL_COA_HYDRATASE"/>
    <property type="match status" value="1"/>
</dbReference>
<keyword evidence="3" id="KW-0456">Lyase</keyword>
<dbReference type="PANTHER" id="PTHR43802:SF1">
    <property type="entry name" value="IP11341P-RELATED"/>
    <property type="match status" value="1"/>
</dbReference>
<comment type="similarity">
    <text evidence="1 2">Belongs to the enoyl-CoA hydratase/isomerase family.</text>
</comment>
<dbReference type="CDD" id="cd06558">
    <property type="entry name" value="crotonase-like"/>
    <property type="match status" value="1"/>
</dbReference>
<proteinExistence type="inferred from homology"/>
<dbReference type="InterPro" id="IPR018376">
    <property type="entry name" value="Enoyl-CoA_hyd/isom_CS"/>
</dbReference>
<dbReference type="InterPro" id="IPR029045">
    <property type="entry name" value="ClpP/crotonase-like_dom_sf"/>
</dbReference>
<evidence type="ECO:0000313" key="3">
    <source>
        <dbReference type="EMBL" id="MWA00948.1"/>
    </source>
</evidence>
<dbReference type="RefSeq" id="WP_151593471.1">
    <property type="nucleotide sequence ID" value="NZ_WBMS02000007.1"/>
</dbReference>
<dbReference type="EC" id="4.2.1.17" evidence="3"/>
<dbReference type="PANTHER" id="PTHR43802">
    <property type="entry name" value="ENOYL-COA HYDRATASE"/>
    <property type="match status" value="1"/>
</dbReference>
<accession>A0A6I4M4F0</accession>
<dbReference type="GO" id="GO:0004300">
    <property type="term" value="F:enoyl-CoA hydratase activity"/>
    <property type="evidence" value="ECO:0007669"/>
    <property type="project" value="UniProtKB-EC"/>
</dbReference>
<organism evidence="3 4">
    <name type="scientific">Actinomadura physcomitrii</name>
    <dbReference type="NCBI Taxonomy" id="2650748"/>
    <lineage>
        <taxon>Bacteria</taxon>
        <taxon>Bacillati</taxon>
        <taxon>Actinomycetota</taxon>
        <taxon>Actinomycetes</taxon>
        <taxon>Streptosporangiales</taxon>
        <taxon>Thermomonosporaceae</taxon>
        <taxon>Actinomadura</taxon>
    </lineage>
</organism>
<dbReference type="SUPFAM" id="SSF52096">
    <property type="entry name" value="ClpP/crotonase"/>
    <property type="match status" value="1"/>
</dbReference>
<reference evidence="3" key="1">
    <citation type="submission" date="2019-12" db="EMBL/GenBank/DDBJ databases">
        <title>Actinomadura physcomitrii sp. nov., a novel actinomycete isolated from moss [Physcomitrium sphaericum (Ludw) Fuernr].</title>
        <authorList>
            <person name="Zhuang X."/>
        </authorList>
    </citation>
    <scope>NUCLEOTIDE SEQUENCE [LARGE SCALE GENOMIC DNA]</scope>
    <source>
        <strain evidence="3">LD22</strain>
    </source>
</reference>
<dbReference type="InterPro" id="IPR001753">
    <property type="entry name" value="Enoyl-CoA_hydra/iso"/>
</dbReference>
<dbReference type="Gene3D" id="3.90.226.10">
    <property type="entry name" value="2-enoyl-CoA Hydratase, Chain A, domain 1"/>
    <property type="match status" value="1"/>
</dbReference>
<dbReference type="EMBL" id="WBMS02000007">
    <property type="protein sequence ID" value="MWA00948.1"/>
    <property type="molecule type" value="Genomic_DNA"/>
</dbReference>
<evidence type="ECO:0000313" key="4">
    <source>
        <dbReference type="Proteomes" id="UP000462055"/>
    </source>
</evidence>
<keyword evidence="4" id="KW-1185">Reference proteome</keyword>
<protein>
    <submittedName>
        <fullName evidence="3">Enoyl-CoA hydratase</fullName>
        <ecNumber evidence="3">4.2.1.17</ecNumber>
    </submittedName>
</protein>
<dbReference type="NCBIfam" id="NF004840">
    <property type="entry name" value="PRK06190.1"/>
    <property type="match status" value="1"/>
</dbReference>
<evidence type="ECO:0000256" key="1">
    <source>
        <dbReference type="ARBA" id="ARBA00005254"/>
    </source>
</evidence>
<evidence type="ECO:0000256" key="2">
    <source>
        <dbReference type="RuleBase" id="RU003707"/>
    </source>
</evidence>
<name>A0A6I4M4F0_9ACTN</name>
<sequence length="246" mass="25520">MPATTRDDGTVLLTEAAGGVMTLTLNRPEARNALSPELVTALDAALTRFEKDDGIRAAVITGRGPAFCAGLDLKVFAAAGADRRSVGDLLRRFGRLAKPVVGAVNGPAVAGGLELALGCDFLIGGPRAMFADTHVRIGAFPGGGMTARLERAVGVRTAKAMSLAGLRLDAGAALRAGLLAEVVENDALLARAHELAGAIAAAKPELVAVVNRLYDENGDLSLDDALAAEEDELERWRSTQPSKWSV</sequence>
<gene>
    <name evidence="3" type="ORF">F8568_011240</name>
</gene>